<evidence type="ECO:0000313" key="3">
    <source>
        <dbReference type="Proteomes" id="UP000295680"/>
    </source>
</evidence>
<proteinExistence type="predicted"/>
<accession>A0A4V2S6P0</accession>
<dbReference type="Pfam" id="PF23822">
    <property type="entry name" value="DUF7192"/>
    <property type="match status" value="1"/>
</dbReference>
<gene>
    <name evidence="2" type="ORF">EV192_106255</name>
</gene>
<feature type="domain" description="DUF7192" evidence="1">
    <location>
        <begin position="3"/>
        <end position="160"/>
    </location>
</feature>
<protein>
    <recommendedName>
        <fullName evidence="1">DUF7192 domain-containing protein</fullName>
    </recommendedName>
</protein>
<name>A0A4V2S6P0_9PSEU</name>
<reference evidence="2 3" key="1">
    <citation type="submission" date="2019-03" db="EMBL/GenBank/DDBJ databases">
        <title>Genomic Encyclopedia of Type Strains, Phase IV (KMG-IV): sequencing the most valuable type-strain genomes for metagenomic binning, comparative biology and taxonomic classification.</title>
        <authorList>
            <person name="Goeker M."/>
        </authorList>
    </citation>
    <scope>NUCLEOTIDE SEQUENCE [LARGE SCALE GENOMIC DNA]</scope>
    <source>
        <strain evidence="2 3">DSM 45934</strain>
    </source>
</reference>
<comment type="caution">
    <text evidence="2">The sequence shown here is derived from an EMBL/GenBank/DDBJ whole genome shotgun (WGS) entry which is preliminary data.</text>
</comment>
<evidence type="ECO:0000259" key="1">
    <source>
        <dbReference type="Pfam" id="PF23822"/>
    </source>
</evidence>
<evidence type="ECO:0000313" key="2">
    <source>
        <dbReference type="EMBL" id="TCO56780.1"/>
    </source>
</evidence>
<dbReference type="AlphaFoldDB" id="A0A4V2S6P0"/>
<dbReference type="Proteomes" id="UP000295680">
    <property type="component" value="Unassembled WGS sequence"/>
</dbReference>
<organism evidence="2 3">
    <name type="scientific">Actinocrispum wychmicini</name>
    <dbReference type="NCBI Taxonomy" id="1213861"/>
    <lineage>
        <taxon>Bacteria</taxon>
        <taxon>Bacillati</taxon>
        <taxon>Actinomycetota</taxon>
        <taxon>Actinomycetes</taxon>
        <taxon>Pseudonocardiales</taxon>
        <taxon>Pseudonocardiaceae</taxon>
        <taxon>Actinocrispum</taxon>
    </lineage>
</organism>
<dbReference type="InterPro" id="IPR055616">
    <property type="entry name" value="DUF7192"/>
</dbReference>
<keyword evidence="3" id="KW-1185">Reference proteome</keyword>
<sequence length="161" mass="17896">MGRVISLAVNIGASYDISAMDMIERGKSIVALVYALERIGIRTEVFTDSQSKGSKGTSETIRQVVKVKDAADALDPAMIMFTLAHPAFYRGLVMASKHEHPRRFHKPLKIGNTYGYPIDRLSNEVFPNECIILKTVMRSDDRNVSDVEAFVVSHLKDLGLI</sequence>
<dbReference type="EMBL" id="SLWS01000006">
    <property type="protein sequence ID" value="TCO56780.1"/>
    <property type="molecule type" value="Genomic_DNA"/>
</dbReference>